<proteinExistence type="predicted"/>
<feature type="compositionally biased region" description="Polar residues" evidence="1">
    <location>
        <begin position="50"/>
        <end position="60"/>
    </location>
</feature>
<keyword evidence="3" id="KW-1185">Reference proteome</keyword>
<evidence type="ECO:0000313" key="2">
    <source>
        <dbReference type="EMBL" id="KAG9256052.1"/>
    </source>
</evidence>
<comment type="caution">
    <text evidence="2">The sequence shown here is derived from an EMBL/GenBank/DDBJ whole genome shotgun (WGS) entry which is preliminary data.</text>
</comment>
<dbReference type="GeneID" id="70295746"/>
<dbReference type="EMBL" id="MU251249">
    <property type="protein sequence ID" value="KAG9256052.1"/>
    <property type="molecule type" value="Genomic_DNA"/>
</dbReference>
<dbReference type="AlphaFoldDB" id="A0A9P7ZQQ5"/>
<organism evidence="2 3">
    <name type="scientific">Emericellopsis atlantica</name>
    <dbReference type="NCBI Taxonomy" id="2614577"/>
    <lineage>
        <taxon>Eukaryota</taxon>
        <taxon>Fungi</taxon>
        <taxon>Dikarya</taxon>
        <taxon>Ascomycota</taxon>
        <taxon>Pezizomycotina</taxon>
        <taxon>Sordariomycetes</taxon>
        <taxon>Hypocreomycetidae</taxon>
        <taxon>Hypocreales</taxon>
        <taxon>Bionectriaceae</taxon>
        <taxon>Emericellopsis</taxon>
    </lineage>
</organism>
<protein>
    <submittedName>
        <fullName evidence="2">Uncharacterized protein</fullName>
    </submittedName>
</protein>
<dbReference type="RefSeq" id="XP_046119976.1">
    <property type="nucleotide sequence ID" value="XM_046264843.1"/>
</dbReference>
<accession>A0A9P7ZQQ5</accession>
<gene>
    <name evidence="2" type="ORF">F5Z01DRAFT_672693</name>
</gene>
<dbReference type="Proteomes" id="UP000887229">
    <property type="component" value="Unassembled WGS sequence"/>
</dbReference>
<reference evidence="2" key="1">
    <citation type="journal article" date="2021" name="IMA Fungus">
        <title>Genomic characterization of three marine fungi, including Emericellopsis atlantica sp. nov. with signatures of a generalist lifestyle and marine biomass degradation.</title>
        <authorList>
            <person name="Hagestad O.C."/>
            <person name="Hou L."/>
            <person name="Andersen J.H."/>
            <person name="Hansen E.H."/>
            <person name="Altermark B."/>
            <person name="Li C."/>
            <person name="Kuhnert E."/>
            <person name="Cox R.J."/>
            <person name="Crous P.W."/>
            <person name="Spatafora J.W."/>
            <person name="Lail K."/>
            <person name="Amirebrahimi M."/>
            <person name="Lipzen A."/>
            <person name="Pangilinan J."/>
            <person name="Andreopoulos W."/>
            <person name="Hayes R.D."/>
            <person name="Ng V."/>
            <person name="Grigoriev I.V."/>
            <person name="Jackson S.A."/>
            <person name="Sutton T.D.S."/>
            <person name="Dobson A.D.W."/>
            <person name="Rama T."/>
        </authorList>
    </citation>
    <scope>NUCLEOTIDE SEQUENCE</scope>
    <source>
        <strain evidence="2">TS7</strain>
    </source>
</reference>
<sequence length="104" mass="11401">MSSIPTSPVVSGSTFLRLTPDVFVMAALPTPFLCLAPERSPSYPRKQTARRMSTSSDVSSISNADHAIARRVSASAPGFKILKLGPVHWGEHLEEHQDDFHKNE</sequence>
<name>A0A9P7ZQQ5_9HYPO</name>
<evidence type="ECO:0000256" key="1">
    <source>
        <dbReference type="SAM" id="MobiDB-lite"/>
    </source>
</evidence>
<feature type="region of interest" description="Disordered" evidence="1">
    <location>
        <begin position="39"/>
        <end position="60"/>
    </location>
</feature>
<dbReference type="OrthoDB" id="5226533at2759"/>
<evidence type="ECO:0000313" key="3">
    <source>
        <dbReference type="Proteomes" id="UP000887229"/>
    </source>
</evidence>